<feature type="transmembrane region" description="Helical" evidence="1">
    <location>
        <begin position="64"/>
        <end position="87"/>
    </location>
</feature>
<dbReference type="Proteomes" id="UP000220914">
    <property type="component" value="Unassembled WGS sequence"/>
</dbReference>
<keyword evidence="1" id="KW-0812">Transmembrane</keyword>
<evidence type="ECO:0000313" key="5">
    <source>
        <dbReference type="Proteomes" id="UP000465302"/>
    </source>
</evidence>
<dbReference type="EMBL" id="PDCP01000032">
    <property type="protein sequence ID" value="PEG36702.1"/>
    <property type="molecule type" value="Genomic_DNA"/>
</dbReference>
<comment type="caution">
    <text evidence="3">The sequence shown here is derived from an EMBL/GenBank/DDBJ whole genome shotgun (WGS) entry which is preliminary data.</text>
</comment>
<dbReference type="Proteomes" id="UP000465302">
    <property type="component" value="Unassembled WGS sequence"/>
</dbReference>
<name>A0A2A7MY17_MYCAG</name>
<keyword evidence="1" id="KW-0472">Membrane</keyword>
<dbReference type="OrthoDB" id="4761780at2"/>
<evidence type="ECO:0000313" key="4">
    <source>
        <dbReference type="Proteomes" id="UP000220914"/>
    </source>
</evidence>
<organism evidence="3 4">
    <name type="scientific">Mycolicibacterium agri</name>
    <name type="common">Mycobacterium agri</name>
    <dbReference type="NCBI Taxonomy" id="36811"/>
    <lineage>
        <taxon>Bacteria</taxon>
        <taxon>Bacillati</taxon>
        <taxon>Actinomycetota</taxon>
        <taxon>Actinomycetes</taxon>
        <taxon>Mycobacteriales</taxon>
        <taxon>Mycobacteriaceae</taxon>
        <taxon>Mycolicibacterium</taxon>
    </lineage>
</organism>
<reference evidence="2" key="3">
    <citation type="submission" date="2020-02" db="EMBL/GenBank/DDBJ databases">
        <authorList>
            <person name="Matsumoto Y."/>
            <person name="Motooka D."/>
            <person name="Nakamura S."/>
        </authorList>
    </citation>
    <scope>NUCLEOTIDE SEQUENCE</scope>
    <source>
        <strain evidence="2">JCM 6377</strain>
    </source>
</reference>
<dbReference type="AlphaFoldDB" id="A0A2A7MY17"/>
<dbReference type="Pfam" id="PF10821">
    <property type="entry name" value="DUF2567"/>
    <property type="match status" value="1"/>
</dbReference>
<dbReference type="InterPro" id="IPR021213">
    <property type="entry name" value="DUF2567"/>
</dbReference>
<feature type="transmembrane region" description="Helical" evidence="1">
    <location>
        <begin position="156"/>
        <end position="176"/>
    </location>
</feature>
<evidence type="ECO:0000256" key="1">
    <source>
        <dbReference type="SAM" id="Phobius"/>
    </source>
</evidence>
<proteinExistence type="predicted"/>
<accession>A0A2A7MY17</accession>
<reference evidence="2 5" key="2">
    <citation type="journal article" date="2019" name="Emerg. Microbes Infect.">
        <title>Comprehensive subspecies identification of 175 nontuberculous mycobacteria species based on 7547 genomic profiles.</title>
        <authorList>
            <person name="Matsumoto Y."/>
            <person name="Kinjo T."/>
            <person name="Motooka D."/>
            <person name="Nabeya D."/>
            <person name="Jung N."/>
            <person name="Uechi K."/>
            <person name="Horii T."/>
            <person name="Iida T."/>
            <person name="Fujita J."/>
            <person name="Nakamura S."/>
        </authorList>
    </citation>
    <scope>NUCLEOTIDE SEQUENCE [LARGE SCALE GENOMIC DNA]</scope>
    <source>
        <strain evidence="2 5">JCM 6377</strain>
    </source>
</reference>
<dbReference type="RefSeq" id="WP_097941495.1">
    <property type="nucleotide sequence ID" value="NZ_BLKS01000001.1"/>
</dbReference>
<sequence>MNGVAPPRISRERAAVTVVVGLALAGAFVGALWAWIAPPIHGVIALSRSGDRVHAYLGNEADNFFTSAFLLVGMVVAMAVVAAVLVWQWRAHRGPVLAAALAIGSAAAAGAAAGVGALIVRGRYDVIDIAGAPISPEHRVHYVTEAPPVFFAHSPLLIATTLLFPAAMAALVYALIAVSTARDDLGGWPPVEPVAPEPVTVDGALPSAP</sequence>
<feature type="transmembrane region" description="Helical" evidence="1">
    <location>
        <begin position="14"/>
        <end position="36"/>
    </location>
</feature>
<keyword evidence="1" id="KW-1133">Transmembrane helix</keyword>
<reference evidence="3 4" key="1">
    <citation type="submission" date="2017-10" db="EMBL/GenBank/DDBJ databases">
        <title>The new phylogeny of genus Mycobacterium.</title>
        <authorList>
            <person name="Tortoli E."/>
            <person name="Trovato A."/>
            <person name="Cirillo D.M."/>
        </authorList>
    </citation>
    <scope>NUCLEOTIDE SEQUENCE [LARGE SCALE GENOMIC DNA]</scope>
    <source>
        <strain evidence="3 4">CCUG37673</strain>
    </source>
</reference>
<feature type="transmembrane region" description="Helical" evidence="1">
    <location>
        <begin position="96"/>
        <end position="120"/>
    </location>
</feature>
<gene>
    <name evidence="3" type="ORF">CQY20_18270</name>
    <name evidence="2" type="ORF">MAGR_05570</name>
</gene>
<dbReference type="EMBL" id="BLKS01000001">
    <property type="protein sequence ID" value="GFG49116.1"/>
    <property type="molecule type" value="Genomic_DNA"/>
</dbReference>
<evidence type="ECO:0000313" key="2">
    <source>
        <dbReference type="EMBL" id="GFG49116.1"/>
    </source>
</evidence>
<evidence type="ECO:0000313" key="3">
    <source>
        <dbReference type="EMBL" id="PEG36702.1"/>
    </source>
</evidence>
<protein>
    <submittedName>
        <fullName evidence="2">Membrane protein</fullName>
    </submittedName>
</protein>
<keyword evidence="4" id="KW-1185">Reference proteome</keyword>